<dbReference type="Proteomes" id="UP000806577">
    <property type="component" value="Chromosome"/>
</dbReference>
<dbReference type="InterPro" id="IPR049156">
    <property type="entry name" value="Phage_chap_TAC_15-like"/>
</dbReference>
<evidence type="ECO:0000313" key="1">
    <source>
        <dbReference type="EMBL" id="URG50625.1"/>
    </source>
</evidence>
<dbReference type="AlphaFoldDB" id="A0A9Q2ENU5"/>
<name>A0A9Q2ENU5_9GAMM</name>
<organism evidence="1 2">
    <name type="scientific">Pectobacterium quasiaquaticum</name>
    <dbReference type="NCBI Taxonomy" id="2774015"/>
    <lineage>
        <taxon>Bacteria</taxon>
        <taxon>Pseudomonadati</taxon>
        <taxon>Pseudomonadota</taxon>
        <taxon>Gammaproteobacteria</taxon>
        <taxon>Enterobacterales</taxon>
        <taxon>Pectobacteriaceae</taxon>
        <taxon>Pectobacterium</taxon>
    </lineage>
</organism>
<keyword evidence="2" id="KW-1185">Reference proteome</keyword>
<accession>A0A9Q2ENU5</accession>
<dbReference type="Pfam" id="PF21822">
    <property type="entry name" value="Phage_TAC_15"/>
    <property type="match status" value="1"/>
</dbReference>
<evidence type="ECO:0000313" key="2">
    <source>
        <dbReference type="Proteomes" id="UP000806577"/>
    </source>
</evidence>
<sequence>MGRRIEIEIDGALYTGATPSAKDQLEMLQIATKNSVLPALGDNASDMGLAVALASMDALSLNRLKDLCIKNGKIVRDADSIPVAENLFQDAIQNYLLLLGKVLRENIGPFWKLSAGSENGASAAVATSETAAE</sequence>
<proteinExistence type="predicted"/>
<protein>
    <submittedName>
        <fullName evidence="1">Uncharacterized protein</fullName>
    </submittedName>
</protein>
<dbReference type="RefSeq" id="WP_161545818.1">
    <property type="nucleotide sequence ID" value="NZ_CP065177.1"/>
</dbReference>
<gene>
    <name evidence="1" type="ORF">IG609_009060</name>
</gene>
<dbReference type="EMBL" id="CP065177">
    <property type="protein sequence ID" value="URG50625.1"/>
    <property type="molecule type" value="Genomic_DNA"/>
</dbReference>
<reference evidence="1 2" key="1">
    <citation type="journal article" date="2021" name="Int. J. Syst. Evol. Microbiol.">
        <title>&lt;i&gt;Pectobacterium quasiaquaticum&lt;/i&gt; sp. nov., isolated from waterways.</title>
        <authorList>
            <person name="Ben Moussa H."/>
            <person name="Pedron J."/>
            <person name="Bertrand C."/>
            <person name="Hecquet A."/>
            <person name="Barny M.A."/>
        </authorList>
    </citation>
    <scope>NUCLEOTIDE SEQUENCE [LARGE SCALE GENOMIC DNA]</scope>
    <source>
        <strain evidence="1 2">A477-S1-J17</strain>
    </source>
</reference>
<dbReference type="KEGG" id="pqu:IG609_009060"/>